<organism evidence="1 2">
    <name type="scientific">Sphingomonas oligophenolica</name>
    <dbReference type="NCBI Taxonomy" id="301154"/>
    <lineage>
        <taxon>Bacteria</taxon>
        <taxon>Pseudomonadati</taxon>
        <taxon>Pseudomonadota</taxon>
        <taxon>Alphaproteobacteria</taxon>
        <taxon>Sphingomonadales</taxon>
        <taxon>Sphingomonadaceae</taxon>
        <taxon>Sphingomonas</taxon>
    </lineage>
</organism>
<dbReference type="EMBL" id="JBDIME010000006">
    <property type="protein sequence ID" value="MEN2789834.1"/>
    <property type="molecule type" value="Genomic_DNA"/>
</dbReference>
<sequence length="316" mass="36527">MSTDTLNRRLRFAPPKPIVRRIIPTEADYLIFEAINRHGPLPTHYLYEFTKHIRRDYSHLQNRLTEFYNGDAQGAWLTRPPQQFAGFEARYQHVVYDLAPRAKVALAERGTLSRLSPKRTDPFLHQLMQACVASSLELSAPAKGLRYIPREEIFTHPKCPRLTKDGHNPMAIPVTGVEQKTVIPDDLFGIEYPGVGFRFFALEIDRNTESIKRKNLRQSAFGAKIAGYLDILRNQTYRTYWGVPNLHVLVVTTNGTHARNILEYIEMLDVQKYSDRFLFTCEPAFGSNWRVPREVLSKLLDDRWIITRGSKNLGER</sequence>
<dbReference type="Proteomes" id="UP001419910">
    <property type="component" value="Unassembled WGS sequence"/>
</dbReference>
<evidence type="ECO:0000313" key="1">
    <source>
        <dbReference type="EMBL" id="MEN2789834.1"/>
    </source>
</evidence>
<evidence type="ECO:0000313" key="2">
    <source>
        <dbReference type="Proteomes" id="UP001419910"/>
    </source>
</evidence>
<proteinExistence type="predicted"/>
<dbReference type="RefSeq" id="WP_343891377.1">
    <property type="nucleotide sequence ID" value="NZ_BAAAEH010000040.1"/>
</dbReference>
<protein>
    <submittedName>
        <fullName evidence="1">Replication-relaxation family protein</fullName>
    </submittedName>
</protein>
<accession>A0ABU9Y221</accession>
<keyword evidence="2" id="KW-1185">Reference proteome</keyword>
<reference evidence="1 2" key="1">
    <citation type="submission" date="2024-05" db="EMBL/GenBank/DDBJ databases">
        <authorList>
            <person name="Liu Q."/>
            <person name="Xin Y.-H."/>
        </authorList>
    </citation>
    <scope>NUCLEOTIDE SEQUENCE [LARGE SCALE GENOMIC DNA]</scope>
    <source>
        <strain evidence="1 2">CGMCC 1.10181</strain>
    </source>
</reference>
<comment type="caution">
    <text evidence="1">The sequence shown here is derived from an EMBL/GenBank/DDBJ whole genome shotgun (WGS) entry which is preliminary data.</text>
</comment>
<name>A0ABU9Y221_9SPHN</name>
<dbReference type="InterPro" id="IPR025855">
    <property type="entry name" value="Replic_Relax"/>
</dbReference>
<dbReference type="Pfam" id="PF13814">
    <property type="entry name" value="Replic_Relax"/>
    <property type="match status" value="1"/>
</dbReference>
<gene>
    <name evidence="1" type="ORF">ABC974_09370</name>
</gene>